<dbReference type="Pfam" id="PF05573">
    <property type="entry name" value="NosL"/>
    <property type="match status" value="1"/>
</dbReference>
<feature type="chain" id="PRO_5021911147" evidence="1">
    <location>
        <begin position="20"/>
        <end position="177"/>
    </location>
</feature>
<proteinExistence type="predicted"/>
<dbReference type="AlphaFoldDB" id="A0A518N7G5"/>
<evidence type="ECO:0000313" key="2">
    <source>
        <dbReference type="EMBL" id="QDW67867.1"/>
    </source>
</evidence>
<evidence type="ECO:0000256" key="1">
    <source>
        <dbReference type="SAM" id="SignalP"/>
    </source>
</evidence>
<dbReference type="EMBL" id="CP042218">
    <property type="protein sequence ID" value="QDW67867.1"/>
    <property type="molecule type" value="Genomic_DNA"/>
</dbReference>
<name>A0A518N7G5_9GAMM</name>
<reference evidence="2 3" key="1">
    <citation type="submission" date="2019-07" db="EMBL/GenBank/DDBJ databases">
        <title>Full genome sequence of Luteimonas sp. Gr-4.</title>
        <authorList>
            <person name="Im W.-T."/>
        </authorList>
    </citation>
    <scope>NUCLEOTIDE SEQUENCE [LARGE SCALE GENOMIC DNA]</scope>
    <source>
        <strain evidence="2 3">Gr-4</strain>
    </source>
</reference>
<gene>
    <name evidence="2" type="ORF">FPZ22_06335</name>
</gene>
<accession>A0A518N7G5</accession>
<dbReference type="PANTHER" id="PTHR41247:SF1">
    <property type="entry name" value="HTH-TYPE TRANSCRIPTIONAL REPRESSOR YCNK"/>
    <property type="match status" value="1"/>
</dbReference>
<keyword evidence="1" id="KW-0732">Signal</keyword>
<dbReference type="SUPFAM" id="SSF160387">
    <property type="entry name" value="NosL/MerB-like"/>
    <property type="match status" value="1"/>
</dbReference>
<protein>
    <submittedName>
        <fullName evidence="2">Copper resistance protein CopZ</fullName>
    </submittedName>
</protein>
<evidence type="ECO:0000313" key="3">
    <source>
        <dbReference type="Proteomes" id="UP000316584"/>
    </source>
</evidence>
<dbReference type="Gene3D" id="3.30.70.2060">
    <property type="match status" value="1"/>
</dbReference>
<dbReference type="OrthoDB" id="982633at2"/>
<dbReference type="Gene3D" id="3.30.70.2050">
    <property type="match status" value="1"/>
</dbReference>
<keyword evidence="3" id="KW-1185">Reference proteome</keyword>
<dbReference type="InterPro" id="IPR008719">
    <property type="entry name" value="N2O_reductase_NosL"/>
</dbReference>
<feature type="signal peptide" evidence="1">
    <location>
        <begin position="1"/>
        <end position="19"/>
    </location>
</feature>
<organism evidence="2 3">
    <name type="scientific">Luteimonas granuli</name>
    <dbReference type="NCBI Taxonomy" id="1176533"/>
    <lineage>
        <taxon>Bacteria</taxon>
        <taxon>Pseudomonadati</taxon>
        <taxon>Pseudomonadota</taxon>
        <taxon>Gammaproteobacteria</taxon>
        <taxon>Lysobacterales</taxon>
        <taxon>Lysobacteraceae</taxon>
        <taxon>Luteimonas</taxon>
    </lineage>
</organism>
<dbReference type="KEGG" id="lug:FPZ22_06335"/>
<sequence>MTWAAVGLAILLSTACERAAPESPPPAPAEVSDEATGHYCGMLLADHEGPKGQIHLKSRDGPIWFSSVRDTIAFLRLPEEPRDVAAVYVNDMGRASNWDQPEAGAWVDARAAWYVVDSSMRGGMGAPEAVPFATESAAEAFRATHGGRIVRLDDIPDAYVLGPVDLPSSMPEREHEH</sequence>
<dbReference type="PANTHER" id="PTHR41247">
    <property type="entry name" value="HTH-TYPE TRANSCRIPTIONAL REPRESSOR YCNK"/>
    <property type="match status" value="1"/>
</dbReference>
<dbReference type="Proteomes" id="UP000316584">
    <property type="component" value="Chromosome"/>
</dbReference>